<dbReference type="Proteomes" id="UP000095282">
    <property type="component" value="Unplaced"/>
</dbReference>
<dbReference type="WBParaSite" id="Csp11.Scaffold629.g15848.t1">
    <property type="protein sequence ID" value="Csp11.Scaffold629.g15848.t1"/>
    <property type="gene ID" value="Csp11.Scaffold629.g15848"/>
</dbReference>
<keyword evidence="2" id="KW-1185">Reference proteome</keyword>
<reference evidence="3" key="1">
    <citation type="submission" date="2016-11" db="UniProtKB">
        <authorList>
            <consortium name="WormBaseParasite"/>
        </authorList>
    </citation>
    <scope>IDENTIFICATION</scope>
</reference>
<keyword evidence="1" id="KW-0732">Signal</keyword>
<accession>A0A1I7U880</accession>
<evidence type="ECO:0000313" key="2">
    <source>
        <dbReference type="Proteomes" id="UP000095282"/>
    </source>
</evidence>
<evidence type="ECO:0000313" key="3">
    <source>
        <dbReference type="WBParaSite" id="Csp11.Scaffold629.g15848.t1"/>
    </source>
</evidence>
<protein>
    <submittedName>
        <fullName evidence="3">UPAR/Ly6 domain-containing protein</fullName>
    </submittedName>
</protein>
<dbReference type="eggNOG" id="ENOG502THVD">
    <property type="taxonomic scope" value="Eukaryota"/>
</dbReference>
<dbReference type="AlphaFoldDB" id="A0A1I7U880"/>
<proteinExistence type="predicted"/>
<sequence>MQFLLVLSLLAAWISTTESTTCFVQNSIPSVFTQVCPGNIYTCMKFDCRVNNPKKFKQTTKGCNDPGNALVACTQLMTQCQAQGGTGQCFTCNGDYCNSSPTTLAAMLSVVVPIVTYFLLH</sequence>
<feature type="signal peptide" evidence="1">
    <location>
        <begin position="1"/>
        <end position="19"/>
    </location>
</feature>
<evidence type="ECO:0000256" key="1">
    <source>
        <dbReference type="SAM" id="SignalP"/>
    </source>
</evidence>
<organism evidence="2 3">
    <name type="scientific">Caenorhabditis tropicalis</name>
    <dbReference type="NCBI Taxonomy" id="1561998"/>
    <lineage>
        <taxon>Eukaryota</taxon>
        <taxon>Metazoa</taxon>
        <taxon>Ecdysozoa</taxon>
        <taxon>Nematoda</taxon>
        <taxon>Chromadorea</taxon>
        <taxon>Rhabditida</taxon>
        <taxon>Rhabditina</taxon>
        <taxon>Rhabditomorpha</taxon>
        <taxon>Rhabditoidea</taxon>
        <taxon>Rhabditidae</taxon>
        <taxon>Peloderinae</taxon>
        <taxon>Caenorhabditis</taxon>
    </lineage>
</organism>
<name>A0A1I7U880_9PELO</name>
<feature type="chain" id="PRO_5009308528" evidence="1">
    <location>
        <begin position="20"/>
        <end position="121"/>
    </location>
</feature>